<reference evidence="7" key="1">
    <citation type="submission" date="2017-09" db="EMBL/GenBank/DDBJ databases">
        <title>Depth-based differentiation of microbial function through sediment-hosted aquifers and enrichment of novel symbionts in the deep terrestrial subsurface.</title>
        <authorList>
            <person name="Probst A.J."/>
            <person name="Ladd B."/>
            <person name="Jarett J.K."/>
            <person name="Geller-Mcgrath D.E."/>
            <person name="Sieber C.M.K."/>
            <person name="Emerson J.B."/>
            <person name="Anantharaman K."/>
            <person name="Thomas B.C."/>
            <person name="Malmstrom R."/>
            <person name="Stieglmeier M."/>
            <person name="Klingl A."/>
            <person name="Woyke T."/>
            <person name="Ryan C.M."/>
            <person name="Banfield J.F."/>
        </authorList>
    </citation>
    <scope>NUCLEOTIDE SEQUENCE [LARGE SCALE GENOMIC DNA]</scope>
</reference>
<dbReference type="PANTHER" id="PTHR16950:SF16">
    <property type="entry name" value="ZINC TRANSPORTER ZIP13"/>
    <property type="match status" value="1"/>
</dbReference>
<evidence type="ECO:0000256" key="1">
    <source>
        <dbReference type="ARBA" id="ARBA00004141"/>
    </source>
</evidence>
<feature type="transmembrane region" description="Helical" evidence="5">
    <location>
        <begin position="6"/>
        <end position="26"/>
    </location>
</feature>
<dbReference type="Pfam" id="PF02535">
    <property type="entry name" value="Zip"/>
    <property type="match status" value="1"/>
</dbReference>
<accession>A0A2M6WVN8</accession>
<keyword evidence="3 5" id="KW-1133">Transmembrane helix</keyword>
<feature type="transmembrane region" description="Helical" evidence="5">
    <location>
        <begin position="177"/>
        <end position="198"/>
    </location>
</feature>
<feature type="transmembrane region" description="Helical" evidence="5">
    <location>
        <begin position="64"/>
        <end position="84"/>
    </location>
</feature>
<proteinExistence type="predicted"/>
<dbReference type="Proteomes" id="UP000230481">
    <property type="component" value="Unassembled WGS sequence"/>
</dbReference>
<name>A0A2M6WVN8_9BACT</name>
<comment type="subcellular location">
    <subcellularLocation>
        <location evidence="1">Membrane</location>
        <topology evidence="1">Multi-pass membrane protein</topology>
    </subcellularLocation>
</comment>
<feature type="transmembrane region" description="Helical" evidence="5">
    <location>
        <begin position="38"/>
        <end position="58"/>
    </location>
</feature>
<dbReference type="AlphaFoldDB" id="A0A2M6WVN8"/>
<evidence type="ECO:0000256" key="3">
    <source>
        <dbReference type="ARBA" id="ARBA00022989"/>
    </source>
</evidence>
<dbReference type="GO" id="GO:0005385">
    <property type="term" value="F:zinc ion transmembrane transporter activity"/>
    <property type="evidence" value="ECO:0007669"/>
    <property type="project" value="TreeGrafter"/>
</dbReference>
<dbReference type="EMBL" id="PFAA01000020">
    <property type="protein sequence ID" value="PIT96867.1"/>
    <property type="molecule type" value="Genomic_DNA"/>
</dbReference>
<comment type="caution">
    <text evidence="6">The sequence shown here is derived from an EMBL/GenBank/DDBJ whole genome shotgun (WGS) entry which is preliminary data.</text>
</comment>
<dbReference type="InterPro" id="IPR003689">
    <property type="entry name" value="ZIP"/>
</dbReference>
<evidence type="ECO:0000256" key="2">
    <source>
        <dbReference type="ARBA" id="ARBA00022692"/>
    </source>
</evidence>
<organism evidence="6 7">
    <name type="scientific">Candidatus Campbellbacteria bacterium CG10_big_fil_rev_8_21_14_0_10_35_52</name>
    <dbReference type="NCBI Taxonomy" id="1974527"/>
    <lineage>
        <taxon>Bacteria</taxon>
        <taxon>Candidatus Campbelliibacteriota</taxon>
    </lineage>
</organism>
<keyword evidence="4 5" id="KW-0472">Membrane</keyword>
<evidence type="ECO:0000313" key="6">
    <source>
        <dbReference type="EMBL" id="PIT96867.1"/>
    </source>
</evidence>
<protein>
    <submittedName>
        <fullName evidence="6">ZIP family metal transporter</fullName>
    </submittedName>
</protein>
<keyword evidence="2 5" id="KW-0812">Transmembrane</keyword>
<evidence type="ECO:0000256" key="4">
    <source>
        <dbReference type="ARBA" id="ARBA00023136"/>
    </source>
</evidence>
<gene>
    <name evidence="6" type="ORF">COT82_00865</name>
</gene>
<sequence length="216" mass="23306">MINVAIYAFASVIIVSFISLIGIFALSLNQKFLNRSVFLLVSLAVGALFGDAIIHLIPEAFSRIQNPAIVSLFILIGIISFLILEKFLRWRHSHGHDCEYNGCDNEKSDAIKPIGPLIIASDGLHNFIDGIIIGVSYLISIEIGIATTVAIILHEIPQEISDFALLIHAGFSKIKALALNFISAFSAVVGTIVVFVFGTTTESFVPIMIAFAAGGF</sequence>
<dbReference type="GO" id="GO:0006882">
    <property type="term" value="P:intracellular zinc ion homeostasis"/>
    <property type="evidence" value="ECO:0007669"/>
    <property type="project" value="TreeGrafter"/>
</dbReference>
<dbReference type="PANTHER" id="PTHR16950">
    <property type="entry name" value="ZINC TRANSPORTER SLC39A7 HISTIDINE-RICH MEMBRANE PROTEIN KE4"/>
    <property type="match status" value="1"/>
</dbReference>
<feature type="non-terminal residue" evidence="6">
    <location>
        <position position="216"/>
    </location>
</feature>
<evidence type="ECO:0000256" key="5">
    <source>
        <dbReference type="SAM" id="Phobius"/>
    </source>
</evidence>
<evidence type="ECO:0000313" key="7">
    <source>
        <dbReference type="Proteomes" id="UP000230481"/>
    </source>
</evidence>
<dbReference type="GO" id="GO:0016020">
    <property type="term" value="C:membrane"/>
    <property type="evidence" value="ECO:0007669"/>
    <property type="project" value="UniProtKB-SubCell"/>
</dbReference>